<dbReference type="PROSITE" id="PS00552">
    <property type="entry name" value="HTH_MERR_1"/>
    <property type="match status" value="1"/>
</dbReference>
<dbReference type="InterPro" id="IPR047057">
    <property type="entry name" value="MerR_fam"/>
</dbReference>
<dbReference type="STRING" id="1499966.U14_00120"/>
<proteinExistence type="predicted"/>
<dbReference type="PANTHER" id="PTHR30204">
    <property type="entry name" value="REDOX-CYCLING DRUG-SENSING TRANSCRIPTIONAL ACTIVATOR SOXR"/>
    <property type="match status" value="1"/>
</dbReference>
<keyword evidence="1" id="KW-0238">DNA-binding</keyword>
<dbReference type="Pfam" id="PF13411">
    <property type="entry name" value="MerR_1"/>
    <property type="match status" value="1"/>
</dbReference>
<dbReference type="CDD" id="cd01109">
    <property type="entry name" value="HTH_YyaN"/>
    <property type="match status" value="1"/>
</dbReference>
<dbReference type="AlphaFoldDB" id="A0A0S6VPC2"/>
<dbReference type="SMART" id="SM00422">
    <property type="entry name" value="HTH_MERR"/>
    <property type="match status" value="1"/>
</dbReference>
<dbReference type="PANTHER" id="PTHR30204:SF98">
    <property type="entry name" value="HTH-TYPE TRANSCRIPTIONAL REGULATOR ADHR"/>
    <property type="match status" value="1"/>
</dbReference>
<dbReference type="InterPro" id="IPR000551">
    <property type="entry name" value="MerR-type_HTH_dom"/>
</dbReference>
<dbReference type="EMBL" id="DF820455">
    <property type="protein sequence ID" value="GAK48909.1"/>
    <property type="molecule type" value="Genomic_DNA"/>
</dbReference>
<organism evidence="3">
    <name type="scientific">Candidatus Moduliflexus flocculans</name>
    <dbReference type="NCBI Taxonomy" id="1499966"/>
    <lineage>
        <taxon>Bacteria</taxon>
        <taxon>Candidatus Moduliflexota</taxon>
        <taxon>Candidatus Moduliflexia</taxon>
        <taxon>Candidatus Moduliflexales</taxon>
        <taxon>Candidatus Moduliflexaceae</taxon>
    </lineage>
</organism>
<accession>A0A0S6VPC2</accession>
<dbReference type="PROSITE" id="PS50937">
    <property type="entry name" value="HTH_MERR_2"/>
    <property type="match status" value="1"/>
</dbReference>
<reference evidence="3" key="1">
    <citation type="journal article" date="2015" name="PeerJ">
        <title>First genomic representation of candidate bacterial phylum KSB3 points to enhanced environmental sensing as a trigger of wastewater bulking.</title>
        <authorList>
            <person name="Sekiguchi Y."/>
            <person name="Ohashi A."/>
            <person name="Parks D.H."/>
            <person name="Yamauchi T."/>
            <person name="Tyson G.W."/>
            <person name="Hugenholtz P."/>
        </authorList>
    </citation>
    <scope>NUCLEOTIDE SEQUENCE [LARGE SCALE GENOMIC DNA]</scope>
</reference>
<name>A0A0S6VPC2_9BACT</name>
<dbReference type="PRINTS" id="PR00040">
    <property type="entry name" value="HTHMERR"/>
</dbReference>
<evidence type="ECO:0000313" key="3">
    <source>
        <dbReference type="EMBL" id="GAK48909.1"/>
    </source>
</evidence>
<dbReference type="HOGENOM" id="CLU_060077_8_3_0"/>
<dbReference type="GO" id="GO:0003677">
    <property type="term" value="F:DNA binding"/>
    <property type="evidence" value="ECO:0007669"/>
    <property type="project" value="UniProtKB-KW"/>
</dbReference>
<sequence length="134" mass="15318">MKISEVSDVCDLSSDTLRYYERIGLVPSIKRTRGGIREYNELDVKRIEFIKCMRNAGLSIEMLIEYFNLFEQGDETAEARKDLLIEQRGALASRIAELQRTLDYLDHKIAAYDTHVLPAEKAMLQSEGGSTELE</sequence>
<evidence type="ECO:0000256" key="1">
    <source>
        <dbReference type="ARBA" id="ARBA00023125"/>
    </source>
</evidence>
<dbReference type="SUPFAM" id="SSF46955">
    <property type="entry name" value="Putative DNA-binding domain"/>
    <property type="match status" value="1"/>
</dbReference>
<evidence type="ECO:0000259" key="2">
    <source>
        <dbReference type="PROSITE" id="PS50937"/>
    </source>
</evidence>
<dbReference type="Proteomes" id="UP000030700">
    <property type="component" value="Unassembled WGS sequence"/>
</dbReference>
<keyword evidence="4" id="KW-1185">Reference proteome</keyword>
<evidence type="ECO:0000313" key="4">
    <source>
        <dbReference type="Proteomes" id="UP000030700"/>
    </source>
</evidence>
<dbReference type="InterPro" id="IPR009061">
    <property type="entry name" value="DNA-bd_dom_put_sf"/>
</dbReference>
<dbReference type="Gene3D" id="1.10.1660.10">
    <property type="match status" value="1"/>
</dbReference>
<gene>
    <name evidence="3" type="ORF">U14_00120</name>
</gene>
<feature type="domain" description="HTH merR-type" evidence="2">
    <location>
        <begin position="1"/>
        <end position="69"/>
    </location>
</feature>
<dbReference type="GO" id="GO:0003700">
    <property type="term" value="F:DNA-binding transcription factor activity"/>
    <property type="evidence" value="ECO:0007669"/>
    <property type="project" value="InterPro"/>
</dbReference>
<protein>
    <submittedName>
        <fullName evidence="3">Transcriptional regulator, MerR family</fullName>
    </submittedName>
</protein>